<keyword evidence="3" id="KW-1185">Reference proteome</keyword>
<reference evidence="2 3" key="1">
    <citation type="submission" date="2016-07" db="EMBL/GenBank/DDBJ databases">
        <title>Complete genome sequence of Altererythrobacter namhicola JCM 16345T, containing esterase-encoding genes.</title>
        <authorList>
            <person name="Cheng H."/>
            <person name="Wu Y.-H."/>
            <person name="Jian S.-L."/>
            <person name="Huo Y.-Y."/>
            <person name="Wang C.-S."/>
            <person name="Xu X.-W."/>
        </authorList>
    </citation>
    <scope>NUCLEOTIDE SEQUENCE [LARGE SCALE GENOMIC DNA]</scope>
    <source>
        <strain evidence="2 3">JCM 16345</strain>
    </source>
</reference>
<evidence type="ECO:0000313" key="3">
    <source>
        <dbReference type="Proteomes" id="UP000092698"/>
    </source>
</evidence>
<feature type="chain" id="PRO_5008884446" description="Bacterial sensory transduction regulator" evidence="1">
    <location>
        <begin position="23"/>
        <end position="215"/>
    </location>
</feature>
<gene>
    <name evidence="2" type="ORF">A6F65_01469</name>
</gene>
<organism evidence="2 3">
    <name type="scientific">Paraurantiacibacter namhicola</name>
    <dbReference type="NCBI Taxonomy" id="645517"/>
    <lineage>
        <taxon>Bacteria</taxon>
        <taxon>Pseudomonadati</taxon>
        <taxon>Pseudomonadota</taxon>
        <taxon>Alphaproteobacteria</taxon>
        <taxon>Sphingomonadales</taxon>
        <taxon>Erythrobacteraceae</taxon>
        <taxon>Paraurantiacibacter</taxon>
    </lineage>
</organism>
<dbReference type="OrthoDB" id="33037at2"/>
<evidence type="ECO:0000313" key="2">
    <source>
        <dbReference type="EMBL" id="ANU07773.1"/>
    </source>
</evidence>
<dbReference type="AlphaFoldDB" id="A0A1C7D8Z6"/>
<feature type="signal peptide" evidence="1">
    <location>
        <begin position="1"/>
        <end position="22"/>
    </location>
</feature>
<accession>A0A1C7D8Z6</accession>
<name>A0A1C7D8Z6_9SPHN</name>
<dbReference type="KEGG" id="anh:A6F65_01469"/>
<sequence>MKSVVAAIAAPMMLGAAQPAFAQDAGTGDVAEAEAEEDFSVPVPETVVQPRLVTAADPDSVRDALLSAGFPATMDTDSVGDPMVRTEMGGYKARIMFYGCDEETNTGCDSLQFVVGLDRESPMPLPILNELSKEWRYISIYLDEEGDPFFNWDIVTGDGLATSIFLDSVRRFSDNVAAAAERVFEEERDSAIDLTPEAGEEPLAALHRSALQGTA</sequence>
<keyword evidence="1" id="KW-0732">Signal</keyword>
<dbReference type="Pfam" id="PF10722">
    <property type="entry name" value="YbjN"/>
    <property type="match status" value="1"/>
</dbReference>
<dbReference type="InterPro" id="IPR019660">
    <property type="entry name" value="Put_sensory_transdc_reg_YbjN"/>
</dbReference>
<evidence type="ECO:0008006" key="4">
    <source>
        <dbReference type="Google" id="ProtNLM"/>
    </source>
</evidence>
<proteinExistence type="predicted"/>
<dbReference type="STRING" id="645517.A6F65_01469"/>
<dbReference type="Proteomes" id="UP000092698">
    <property type="component" value="Chromosome"/>
</dbReference>
<protein>
    <recommendedName>
        <fullName evidence="4">Bacterial sensory transduction regulator</fullName>
    </recommendedName>
</protein>
<dbReference type="CDD" id="cd17511">
    <property type="entry name" value="YbjN_AmyR-like"/>
    <property type="match status" value="1"/>
</dbReference>
<dbReference type="EMBL" id="CP016545">
    <property type="protein sequence ID" value="ANU07773.1"/>
    <property type="molecule type" value="Genomic_DNA"/>
</dbReference>
<evidence type="ECO:0000256" key="1">
    <source>
        <dbReference type="SAM" id="SignalP"/>
    </source>
</evidence>
<dbReference type="RefSeq" id="WP_083989318.1">
    <property type="nucleotide sequence ID" value="NZ_CP016545.1"/>
</dbReference>